<gene>
    <name evidence="1" type="ORF">RL74_08220</name>
</gene>
<sequence>MSGFFPIDCADTLHAIGLLVKSRRLQHRQRQKDLAASLKLSERTVRKIEAGDPTVELRSFMLVLWQLGLIQEVFQSRQQLEASSLVSTQAPRNARVRLASVKGEF</sequence>
<dbReference type="Proteomes" id="UP000032101">
    <property type="component" value="Unassembled WGS sequence"/>
</dbReference>
<dbReference type="AlphaFoldDB" id="A0A0D0PMI8"/>
<dbReference type="GO" id="GO:0003677">
    <property type="term" value="F:DNA binding"/>
    <property type="evidence" value="ECO:0007669"/>
    <property type="project" value="InterPro"/>
</dbReference>
<dbReference type="OrthoDB" id="6936078at2"/>
<dbReference type="SUPFAM" id="SSF47413">
    <property type="entry name" value="lambda repressor-like DNA-binding domains"/>
    <property type="match status" value="1"/>
</dbReference>
<name>A0A0D0PMI8_PSEFL</name>
<protein>
    <submittedName>
        <fullName evidence="1">Uncharacterized protein</fullName>
    </submittedName>
</protein>
<comment type="caution">
    <text evidence="1">The sequence shown here is derived from an EMBL/GenBank/DDBJ whole genome shotgun (WGS) entry which is preliminary data.</text>
</comment>
<dbReference type="Gene3D" id="1.10.260.40">
    <property type="entry name" value="lambda repressor-like DNA-binding domains"/>
    <property type="match status" value="1"/>
</dbReference>
<organism evidence="1 2">
    <name type="scientific">Pseudomonas fluorescens</name>
    <dbReference type="NCBI Taxonomy" id="294"/>
    <lineage>
        <taxon>Bacteria</taxon>
        <taxon>Pseudomonadati</taxon>
        <taxon>Pseudomonadota</taxon>
        <taxon>Gammaproteobacteria</taxon>
        <taxon>Pseudomonadales</taxon>
        <taxon>Pseudomonadaceae</taxon>
        <taxon>Pseudomonas</taxon>
    </lineage>
</organism>
<reference evidence="1 2" key="1">
    <citation type="submission" date="2015-01" db="EMBL/GenBank/DDBJ databases">
        <title>Draft Genome Sequence of the Biocontrol and Plant Growth-Promoting Rhizobacteria (PGPR) Pseudomonas fluorescens UM270.</title>
        <authorList>
            <person name="Hernandez-Salmeron J.E."/>
            <person name="Santoyo G."/>
            <person name="Moreno-Hagelsieb G."/>
            <person name="Hernandez-Leon R."/>
        </authorList>
    </citation>
    <scope>NUCLEOTIDE SEQUENCE [LARGE SCALE GENOMIC DNA]</scope>
    <source>
        <strain evidence="1 2">UM270</strain>
    </source>
</reference>
<dbReference type="RefSeq" id="WP_042729323.1">
    <property type="nucleotide sequence ID" value="NZ_JXNZ01000053.1"/>
</dbReference>
<accession>A0A0D0PMI8</accession>
<dbReference type="InterPro" id="IPR010982">
    <property type="entry name" value="Lambda_DNA-bd_dom_sf"/>
</dbReference>
<dbReference type="PATRIC" id="fig|294.124.peg.1694"/>
<proteinExistence type="predicted"/>
<dbReference type="EMBL" id="JXNZ01000053">
    <property type="protein sequence ID" value="KIQ59918.1"/>
    <property type="molecule type" value="Genomic_DNA"/>
</dbReference>
<evidence type="ECO:0000313" key="1">
    <source>
        <dbReference type="EMBL" id="KIQ59918.1"/>
    </source>
</evidence>
<evidence type="ECO:0000313" key="2">
    <source>
        <dbReference type="Proteomes" id="UP000032101"/>
    </source>
</evidence>